<evidence type="ECO:0000313" key="1">
    <source>
        <dbReference type="EMBL" id="KDR77518.1"/>
    </source>
</evidence>
<dbReference type="HOGENOM" id="CLU_1510704_0_0_1"/>
<dbReference type="Proteomes" id="UP000027222">
    <property type="component" value="Unassembled WGS sequence"/>
</dbReference>
<keyword evidence="2" id="KW-1185">Reference proteome</keyword>
<dbReference type="EMBL" id="KL142376">
    <property type="protein sequence ID" value="KDR77518.1"/>
    <property type="molecule type" value="Genomic_DNA"/>
</dbReference>
<protein>
    <submittedName>
        <fullName evidence="1">Uncharacterized protein</fullName>
    </submittedName>
</protein>
<gene>
    <name evidence="1" type="ORF">GALMADRAFT_278678</name>
</gene>
<proteinExistence type="predicted"/>
<evidence type="ECO:0000313" key="2">
    <source>
        <dbReference type="Proteomes" id="UP000027222"/>
    </source>
</evidence>
<name>A0A067TEY1_GALM3</name>
<organism evidence="1 2">
    <name type="scientific">Galerina marginata (strain CBS 339.88)</name>
    <dbReference type="NCBI Taxonomy" id="685588"/>
    <lineage>
        <taxon>Eukaryota</taxon>
        <taxon>Fungi</taxon>
        <taxon>Dikarya</taxon>
        <taxon>Basidiomycota</taxon>
        <taxon>Agaricomycotina</taxon>
        <taxon>Agaricomycetes</taxon>
        <taxon>Agaricomycetidae</taxon>
        <taxon>Agaricales</taxon>
        <taxon>Agaricineae</taxon>
        <taxon>Strophariaceae</taxon>
        <taxon>Galerina</taxon>
    </lineage>
</organism>
<reference evidence="2" key="1">
    <citation type="journal article" date="2014" name="Proc. Natl. Acad. Sci. U.S.A.">
        <title>Extensive sampling of basidiomycete genomes demonstrates inadequacy of the white-rot/brown-rot paradigm for wood decay fungi.</title>
        <authorList>
            <person name="Riley R."/>
            <person name="Salamov A.A."/>
            <person name="Brown D.W."/>
            <person name="Nagy L.G."/>
            <person name="Floudas D."/>
            <person name="Held B.W."/>
            <person name="Levasseur A."/>
            <person name="Lombard V."/>
            <person name="Morin E."/>
            <person name="Otillar R."/>
            <person name="Lindquist E.A."/>
            <person name="Sun H."/>
            <person name="LaButti K.M."/>
            <person name="Schmutz J."/>
            <person name="Jabbour D."/>
            <person name="Luo H."/>
            <person name="Baker S.E."/>
            <person name="Pisabarro A.G."/>
            <person name="Walton J.D."/>
            <person name="Blanchette R.A."/>
            <person name="Henrissat B."/>
            <person name="Martin F."/>
            <person name="Cullen D."/>
            <person name="Hibbett D.S."/>
            <person name="Grigoriev I.V."/>
        </authorList>
    </citation>
    <scope>NUCLEOTIDE SEQUENCE [LARGE SCALE GENOMIC DNA]</scope>
    <source>
        <strain evidence="2">CBS 339.88</strain>
    </source>
</reference>
<accession>A0A067TEY1</accession>
<sequence length="178" mass="19612">MPVGQHNYTQKYTTKLVIKVYTVKLVIQLNIIVSVVQRNCAQAYIVVAVKQFQAKKREPEGKGKGTSARQDADSEARIQSFTISSFHHVNGSKNQTTWRQQRSSPSRALASCRWSAIALLVGIPALLDALVDLRAGGNLACDELGTLDAELEAMAKVLMRSVVRGESDLIHFPFEATK</sequence>
<dbReference type="AlphaFoldDB" id="A0A067TEY1"/>